<dbReference type="EMBL" id="FQXV01000002">
    <property type="protein sequence ID" value="SHH76075.1"/>
    <property type="molecule type" value="Genomic_DNA"/>
</dbReference>
<evidence type="ECO:0000256" key="4">
    <source>
        <dbReference type="ARBA" id="ARBA00022989"/>
    </source>
</evidence>
<evidence type="ECO:0000259" key="7">
    <source>
        <dbReference type="Pfam" id="PF17202"/>
    </source>
</evidence>
<evidence type="ECO:0000256" key="5">
    <source>
        <dbReference type="ARBA" id="ARBA00023136"/>
    </source>
</evidence>
<feature type="transmembrane region" description="Helical" evidence="6">
    <location>
        <begin position="30"/>
        <end position="49"/>
    </location>
</feature>
<keyword evidence="5 6" id="KW-0472">Membrane</keyword>
<evidence type="ECO:0000256" key="6">
    <source>
        <dbReference type="SAM" id="Phobius"/>
    </source>
</evidence>
<dbReference type="GO" id="GO:0005886">
    <property type="term" value="C:plasma membrane"/>
    <property type="evidence" value="ECO:0007669"/>
    <property type="project" value="UniProtKB-SubCell"/>
</dbReference>
<evidence type="ECO:0000313" key="9">
    <source>
        <dbReference type="EMBL" id="SHH76075.1"/>
    </source>
</evidence>
<sequence length="340" mass="35838">MNRKRPLEAGADNGGTPVKLPFFRRLGFKLAVFTACGILLVGLFTLIYMSTIYRGVVDQINTDRSHMALVTMETVFGDYELRSKKAADVVSSATAVVDAVKGGNKADVLSAVNGVIDTVQLDVDFINVTDARGNVITSTLDSGAGDSAVDKSGIPAALAGQTVTHTGADAQAQLGIRTDTPVKNAQGDVIGVISAGYSLVKPDVVDRLKKMTGNEFTVFIGDTRANTTIIKDGERVVGTTLDPKIADAVLGKKTVYLGQADILGAPYATAYQPILDIDGNAIGVYYLRRPHLGRERADGQVGRHIRGDRAGADRGCDFGTAGFCAAGHIEAGCRHVQGRL</sequence>
<keyword evidence="2" id="KW-1003">Cell membrane</keyword>
<evidence type="ECO:0000256" key="1">
    <source>
        <dbReference type="ARBA" id="ARBA00004651"/>
    </source>
</evidence>
<name>A0A1M5VLH0_9FIRM</name>
<evidence type="ECO:0000313" key="10">
    <source>
        <dbReference type="Proteomes" id="UP000183995"/>
    </source>
</evidence>
<keyword evidence="4 6" id="KW-1133">Transmembrane helix</keyword>
<gene>
    <name evidence="9" type="ORF">SAMN02745823_00892</name>
</gene>
<organism evidence="9 10">
    <name type="scientific">Sporobacter termitidis DSM 10068</name>
    <dbReference type="NCBI Taxonomy" id="1123282"/>
    <lineage>
        <taxon>Bacteria</taxon>
        <taxon>Bacillati</taxon>
        <taxon>Bacillota</taxon>
        <taxon>Clostridia</taxon>
        <taxon>Eubacteriales</taxon>
        <taxon>Oscillospiraceae</taxon>
        <taxon>Sporobacter</taxon>
    </lineage>
</organism>
<dbReference type="OrthoDB" id="1862723at2"/>
<proteinExistence type="predicted"/>
<evidence type="ECO:0000256" key="2">
    <source>
        <dbReference type="ARBA" id="ARBA00022475"/>
    </source>
</evidence>
<dbReference type="STRING" id="1123282.SAMN02745823_00892"/>
<feature type="domain" description="Single cache" evidence="7">
    <location>
        <begin position="202"/>
        <end position="287"/>
    </location>
</feature>
<dbReference type="InterPro" id="IPR029151">
    <property type="entry name" value="Sensor-like_sf"/>
</dbReference>
<keyword evidence="10" id="KW-1185">Reference proteome</keyword>
<dbReference type="AlphaFoldDB" id="A0A1M5VLH0"/>
<evidence type="ECO:0000259" key="8">
    <source>
        <dbReference type="Pfam" id="PF17203"/>
    </source>
</evidence>
<protein>
    <submittedName>
        <fullName evidence="9">Sensory domain of two-component sensor kinase</fullName>
    </submittedName>
</protein>
<dbReference type="SUPFAM" id="SSF103190">
    <property type="entry name" value="Sensory domain-like"/>
    <property type="match status" value="2"/>
</dbReference>
<dbReference type="Gene3D" id="3.30.450.20">
    <property type="entry name" value="PAS domain"/>
    <property type="match status" value="1"/>
</dbReference>
<keyword evidence="9" id="KW-0418">Kinase</keyword>
<comment type="subcellular location">
    <subcellularLocation>
        <location evidence="1">Cell membrane</location>
        <topology evidence="1">Multi-pass membrane protein</topology>
    </subcellularLocation>
</comment>
<keyword evidence="9" id="KW-0808">Transferase</keyword>
<dbReference type="Pfam" id="PF17203">
    <property type="entry name" value="sCache_3_2"/>
    <property type="match status" value="1"/>
</dbReference>
<feature type="domain" description="Single cache" evidence="8">
    <location>
        <begin position="78"/>
        <end position="198"/>
    </location>
</feature>
<dbReference type="RefSeq" id="WP_159435341.1">
    <property type="nucleotide sequence ID" value="NZ_FQXV01000002.1"/>
</dbReference>
<accession>A0A1M5VLH0</accession>
<reference evidence="9 10" key="1">
    <citation type="submission" date="2016-11" db="EMBL/GenBank/DDBJ databases">
        <authorList>
            <person name="Jaros S."/>
            <person name="Januszkiewicz K."/>
            <person name="Wedrychowicz H."/>
        </authorList>
    </citation>
    <scope>NUCLEOTIDE SEQUENCE [LARGE SCALE GENOMIC DNA]</scope>
    <source>
        <strain evidence="9 10">DSM 10068</strain>
    </source>
</reference>
<dbReference type="Proteomes" id="UP000183995">
    <property type="component" value="Unassembled WGS sequence"/>
</dbReference>
<evidence type="ECO:0000256" key="3">
    <source>
        <dbReference type="ARBA" id="ARBA00022692"/>
    </source>
</evidence>
<dbReference type="Pfam" id="PF17202">
    <property type="entry name" value="sCache_3_3"/>
    <property type="match status" value="1"/>
</dbReference>
<dbReference type="GO" id="GO:0016301">
    <property type="term" value="F:kinase activity"/>
    <property type="evidence" value="ECO:0007669"/>
    <property type="project" value="UniProtKB-KW"/>
</dbReference>
<dbReference type="InterPro" id="IPR033463">
    <property type="entry name" value="sCache_3"/>
</dbReference>
<keyword evidence="3 6" id="KW-0812">Transmembrane</keyword>